<dbReference type="RefSeq" id="WP_016918769.1">
    <property type="nucleotide sequence ID" value="NZ_CP044331.1"/>
</dbReference>
<keyword evidence="2" id="KW-1185">Reference proteome</keyword>
<evidence type="ECO:0000313" key="2">
    <source>
        <dbReference type="Proteomes" id="UP000422569"/>
    </source>
</evidence>
<dbReference type="EMBL" id="CP044331">
    <property type="protein sequence ID" value="QGM96325.1"/>
    <property type="molecule type" value="Genomic_DNA"/>
</dbReference>
<organism evidence="1 2">
    <name type="scientific">Methylocystis parvus</name>
    <dbReference type="NCBI Taxonomy" id="134"/>
    <lineage>
        <taxon>Bacteria</taxon>
        <taxon>Pseudomonadati</taxon>
        <taxon>Pseudomonadota</taxon>
        <taxon>Alphaproteobacteria</taxon>
        <taxon>Hyphomicrobiales</taxon>
        <taxon>Methylocystaceae</taxon>
        <taxon>Methylocystis</taxon>
    </lineage>
</organism>
<sequence length="117" mass="12056">MANAKRGEIQADLDGEAYTLCLTLGALAELESGMGAADLVALAARFEANRLSARDILRIIGCGLRGAGHALTDDDVSRMKASGGLAGYVRIAAELLAATFGDAPETQTANPPRPQDA</sequence>
<name>A0A6B8M1Y7_9HYPH</name>
<dbReference type="KEGG" id="mpar:F7D14_01700"/>
<dbReference type="InterPro" id="IPR021791">
    <property type="entry name" value="Phage_TAC_11"/>
</dbReference>
<dbReference type="Proteomes" id="UP000422569">
    <property type="component" value="Chromosome"/>
</dbReference>
<protein>
    <submittedName>
        <fullName evidence="1">Gene transfer agent family protein</fullName>
    </submittedName>
</protein>
<proteinExistence type="predicted"/>
<dbReference type="Pfam" id="PF11836">
    <property type="entry name" value="Phage_TAC_11"/>
    <property type="match status" value="1"/>
</dbReference>
<evidence type="ECO:0000313" key="1">
    <source>
        <dbReference type="EMBL" id="QGM96325.1"/>
    </source>
</evidence>
<dbReference type="AlphaFoldDB" id="A0A6B8M1Y7"/>
<reference evidence="1 2" key="1">
    <citation type="submission" date="2019-09" db="EMBL/GenBank/DDBJ databases">
        <title>Isolation and complete genome sequencing of Methylocystis species.</title>
        <authorList>
            <person name="Rumah B.L."/>
            <person name="Stead C.E."/>
            <person name="Stevens B.C."/>
            <person name="Minton N.P."/>
            <person name="Grosse-Honebrink A."/>
            <person name="Zhang Y."/>
        </authorList>
    </citation>
    <scope>NUCLEOTIDE SEQUENCE [LARGE SCALE GENOMIC DNA]</scope>
    <source>
        <strain evidence="1 2">BRCS2</strain>
    </source>
</reference>
<gene>
    <name evidence="1" type="ORF">F7D14_01700</name>
</gene>
<accession>A0A6B8M1Y7</accession>